<sequence>MNAAAQRRLTPPLAILAALLGLLLLALLAGLGRGVRWDPPRAAAAPPDAHAARPLPPAPPLQQFAEVWTRPLFNPSRRPVARAAAGNGNLGELQLTGIILTPQLRMALLRGRDGTEVRVREGAALPDGSSTLVEVRPRGAVFEGAGGRVEMELPAGAPIDAPSRAGGPVPQPPPAGGAAAPPPAELVRPVGRPVPMRVVAGGDSPDREERPRQDEAATQAARVQQLKALIEKRRAAQAAGNHQGDR</sequence>
<evidence type="ECO:0000256" key="1">
    <source>
        <dbReference type="SAM" id="MobiDB-lite"/>
    </source>
</evidence>
<feature type="compositionally biased region" description="Pro residues" evidence="1">
    <location>
        <begin position="169"/>
        <end position="184"/>
    </location>
</feature>
<evidence type="ECO:0000313" key="3">
    <source>
        <dbReference type="Proteomes" id="UP000245812"/>
    </source>
</evidence>
<feature type="region of interest" description="Disordered" evidence="1">
    <location>
        <begin position="156"/>
        <end position="222"/>
    </location>
</feature>
<evidence type="ECO:0000313" key="2">
    <source>
        <dbReference type="EMBL" id="PWK86775.1"/>
    </source>
</evidence>
<proteinExistence type="predicted"/>
<dbReference type="EMBL" id="QGHC01000007">
    <property type="protein sequence ID" value="PWK86775.1"/>
    <property type="molecule type" value="Genomic_DNA"/>
</dbReference>
<gene>
    <name evidence="2" type="ORF">C7456_107166</name>
</gene>
<feature type="compositionally biased region" description="Basic and acidic residues" evidence="1">
    <location>
        <begin position="204"/>
        <end position="215"/>
    </location>
</feature>
<keyword evidence="3" id="KW-1185">Reference proteome</keyword>
<reference evidence="2 3" key="1">
    <citation type="submission" date="2018-05" db="EMBL/GenBank/DDBJ databases">
        <title>Genomic Encyclopedia of Type Strains, Phase IV (KMG-IV): sequencing the most valuable type-strain genomes for metagenomic binning, comparative biology and taxonomic classification.</title>
        <authorList>
            <person name="Goeker M."/>
        </authorList>
    </citation>
    <scope>NUCLEOTIDE SEQUENCE [LARGE SCALE GENOMIC DNA]</scope>
    <source>
        <strain evidence="2 3">DSM 14263</strain>
    </source>
</reference>
<feature type="compositionally biased region" description="Low complexity" evidence="1">
    <location>
        <begin position="187"/>
        <end position="202"/>
    </location>
</feature>
<dbReference type="Proteomes" id="UP000245812">
    <property type="component" value="Unassembled WGS sequence"/>
</dbReference>
<name>A0A316IHQ3_9GAMM</name>
<protein>
    <submittedName>
        <fullName evidence="2">General secretion pathway protein N</fullName>
    </submittedName>
</protein>
<accession>A0A316IHQ3</accession>
<dbReference type="OrthoDB" id="5951700at2"/>
<organism evidence="2 3">
    <name type="scientific">Fulvimonas soli</name>
    <dbReference type="NCBI Taxonomy" id="155197"/>
    <lineage>
        <taxon>Bacteria</taxon>
        <taxon>Pseudomonadati</taxon>
        <taxon>Pseudomonadota</taxon>
        <taxon>Gammaproteobacteria</taxon>
        <taxon>Lysobacterales</taxon>
        <taxon>Rhodanobacteraceae</taxon>
        <taxon>Fulvimonas</taxon>
    </lineage>
</organism>
<comment type="caution">
    <text evidence="2">The sequence shown here is derived from an EMBL/GenBank/DDBJ whole genome shotgun (WGS) entry which is preliminary data.</text>
</comment>
<dbReference type="RefSeq" id="WP_109723771.1">
    <property type="nucleotide sequence ID" value="NZ_MSZV01000018.1"/>
</dbReference>
<dbReference type="AlphaFoldDB" id="A0A316IHQ3"/>